<dbReference type="SUPFAM" id="SSF46689">
    <property type="entry name" value="Homeodomain-like"/>
    <property type="match status" value="1"/>
</dbReference>
<gene>
    <name evidence="2" type="ORF">H8702_10355</name>
</gene>
<evidence type="ECO:0000313" key="3">
    <source>
        <dbReference type="Proteomes" id="UP000632659"/>
    </source>
</evidence>
<dbReference type="InterPro" id="IPR001584">
    <property type="entry name" value="Integrase_cat-core"/>
</dbReference>
<evidence type="ECO:0000313" key="2">
    <source>
        <dbReference type="EMBL" id="MBC8611501.1"/>
    </source>
</evidence>
<dbReference type="PANTHER" id="PTHR47515:SF2">
    <property type="entry name" value="INTEGRASE CORE DOMAIN PROTEIN"/>
    <property type="match status" value="1"/>
</dbReference>
<comment type="caution">
    <text evidence="2">The sequence shown here is derived from an EMBL/GenBank/DDBJ whole genome shotgun (WGS) entry which is preliminary data.</text>
</comment>
<dbReference type="PROSITE" id="PS50994">
    <property type="entry name" value="INTEGRASE"/>
    <property type="match status" value="1"/>
</dbReference>
<dbReference type="AlphaFoldDB" id="A0A8J6TRV9"/>
<dbReference type="InterPro" id="IPR036397">
    <property type="entry name" value="RNaseH_sf"/>
</dbReference>
<dbReference type="GO" id="GO:0015074">
    <property type="term" value="P:DNA integration"/>
    <property type="evidence" value="ECO:0007669"/>
    <property type="project" value="InterPro"/>
</dbReference>
<protein>
    <submittedName>
        <fullName evidence="2">Transposase</fullName>
    </submittedName>
</protein>
<dbReference type="Pfam" id="PF13683">
    <property type="entry name" value="rve_3"/>
    <property type="match status" value="1"/>
</dbReference>
<dbReference type="GO" id="GO:0003676">
    <property type="term" value="F:nucleic acid binding"/>
    <property type="evidence" value="ECO:0007669"/>
    <property type="project" value="InterPro"/>
</dbReference>
<dbReference type="InterPro" id="IPR012337">
    <property type="entry name" value="RNaseH-like_sf"/>
</dbReference>
<dbReference type="Gene3D" id="3.30.420.10">
    <property type="entry name" value="Ribonuclease H-like superfamily/Ribonuclease H"/>
    <property type="match status" value="1"/>
</dbReference>
<proteinExistence type="predicted"/>
<dbReference type="RefSeq" id="WP_187536677.1">
    <property type="nucleotide sequence ID" value="NZ_JACRTL010000006.1"/>
</dbReference>
<name>A0A8J6TRV9_9FIRM</name>
<keyword evidence="3" id="KW-1185">Reference proteome</keyword>
<dbReference type="PANTHER" id="PTHR47515">
    <property type="entry name" value="LOW CALCIUM RESPONSE LOCUS PROTEIN T"/>
    <property type="match status" value="1"/>
</dbReference>
<reference evidence="2" key="1">
    <citation type="submission" date="2020-08" db="EMBL/GenBank/DDBJ databases">
        <title>Genome public.</title>
        <authorList>
            <person name="Liu C."/>
            <person name="Sun Q."/>
        </authorList>
    </citation>
    <scope>NUCLEOTIDE SEQUENCE</scope>
    <source>
        <strain evidence="2">NSJ-15</strain>
    </source>
</reference>
<accession>A0A8J6TRV9</accession>
<dbReference type="Pfam" id="PF13565">
    <property type="entry name" value="HTH_32"/>
    <property type="match status" value="1"/>
</dbReference>
<sequence length="394" mass="44846">MSWKESTAVEQKKEFIQKYLAGKADSFKALCHKYGISEKTGHKWKNRFFEYGYAGLCDRSRAPENSPSKLDEDTVIRLIKLRTAHPTWGPKKIAVLYQKAYPEEQVPSESSIYRVLGKAGLIQRRQVRTVQPDPSRMRKYIKATNPNDVWTVDFKGWWYSQGEKCLPLTVRDLASKYILDIRLMQSGTAEAVKAVFEKLFQRYGMPRVIRSDNGVPFAVNCSPLGLTRLSAWWVYLGIRPDRTDPGSPTQNGSHERMHADLSREIQGKIAGGVAANQRAIDAWVEEYNFVRPHESIGMMTPSEVYTKSDMLYEGTPDTIEYPIGFETRKINKHGYVKINKTLIQVSTALRGLTVGLQAQGEREFVLWLGDYPLGIVSTETFSFSCLETKPLNSR</sequence>
<organism evidence="2 3">
    <name type="scientific">Massiliimalia timonensis</name>
    <dbReference type="NCBI Taxonomy" id="1987501"/>
    <lineage>
        <taxon>Bacteria</taxon>
        <taxon>Bacillati</taxon>
        <taxon>Bacillota</taxon>
        <taxon>Clostridia</taxon>
        <taxon>Eubacteriales</taxon>
        <taxon>Oscillospiraceae</taxon>
        <taxon>Massiliimalia</taxon>
    </lineage>
</organism>
<evidence type="ECO:0000259" key="1">
    <source>
        <dbReference type="PROSITE" id="PS50994"/>
    </source>
</evidence>
<dbReference type="SUPFAM" id="SSF53098">
    <property type="entry name" value="Ribonuclease H-like"/>
    <property type="match status" value="1"/>
</dbReference>
<dbReference type="Proteomes" id="UP000632659">
    <property type="component" value="Unassembled WGS sequence"/>
</dbReference>
<dbReference type="EMBL" id="JACRTL010000006">
    <property type="protein sequence ID" value="MBC8611501.1"/>
    <property type="molecule type" value="Genomic_DNA"/>
</dbReference>
<feature type="domain" description="Integrase catalytic" evidence="1">
    <location>
        <begin position="142"/>
        <end position="309"/>
    </location>
</feature>
<dbReference type="InterPro" id="IPR009057">
    <property type="entry name" value="Homeodomain-like_sf"/>
</dbReference>